<gene>
    <name evidence="7" type="ORF">DWX31_30020</name>
</gene>
<feature type="transmembrane region" description="Helical" evidence="6">
    <location>
        <begin position="172"/>
        <end position="192"/>
    </location>
</feature>
<comment type="subcellular location">
    <subcellularLocation>
        <location evidence="1">Cell membrane</location>
        <topology evidence="1">Multi-pass membrane protein</topology>
    </subcellularLocation>
</comment>
<dbReference type="GO" id="GO:0005886">
    <property type="term" value="C:plasma membrane"/>
    <property type="evidence" value="ECO:0007669"/>
    <property type="project" value="UniProtKB-SubCell"/>
</dbReference>
<organism evidence="7 8">
    <name type="scientific">Hungatella hathewayi</name>
    <dbReference type="NCBI Taxonomy" id="154046"/>
    <lineage>
        <taxon>Bacteria</taxon>
        <taxon>Bacillati</taxon>
        <taxon>Bacillota</taxon>
        <taxon>Clostridia</taxon>
        <taxon>Lachnospirales</taxon>
        <taxon>Lachnospiraceae</taxon>
        <taxon>Hungatella</taxon>
    </lineage>
</organism>
<feature type="transmembrane region" description="Helical" evidence="6">
    <location>
        <begin position="73"/>
        <end position="92"/>
    </location>
</feature>
<dbReference type="RefSeq" id="WP_025531079.1">
    <property type="nucleotide sequence ID" value="NZ_QTJW01000032.1"/>
</dbReference>
<dbReference type="EMBL" id="QTJW01000032">
    <property type="protein sequence ID" value="RGD66924.1"/>
    <property type="molecule type" value="Genomic_DNA"/>
</dbReference>
<evidence type="ECO:0000256" key="3">
    <source>
        <dbReference type="ARBA" id="ARBA00022692"/>
    </source>
</evidence>
<dbReference type="Proteomes" id="UP000261023">
    <property type="component" value="Unassembled WGS sequence"/>
</dbReference>
<comment type="caution">
    <text evidence="7">The sequence shown here is derived from an EMBL/GenBank/DDBJ whole genome shotgun (WGS) entry which is preliminary data.</text>
</comment>
<evidence type="ECO:0000256" key="5">
    <source>
        <dbReference type="ARBA" id="ARBA00023136"/>
    </source>
</evidence>
<evidence type="ECO:0008006" key="9">
    <source>
        <dbReference type="Google" id="ProtNLM"/>
    </source>
</evidence>
<dbReference type="PANTHER" id="PTHR33545">
    <property type="entry name" value="UPF0750 MEMBRANE PROTEIN YITT-RELATED"/>
    <property type="match status" value="1"/>
</dbReference>
<dbReference type="InterPro" id="IPR051461">
    <property type="entry name" value="UPF0750_membrane"/>
</dbReference>
<name>A0A3E3DCC5_9FIRM</name>
<keyword evidence="3 6" id="KW-0812">Transmembrane</keyword>
<evidence type="ECO:0000313" key="8">
    <source>
        <dbReference type="Proteomes" id="UP000261023"/>
    </source>
</evidence>
<dbReference type="PANTHER" id="PTHR33545:SF5">
    <property type="entry name" value="UPF0750 MEMBRANE PROTEIN YITT"/>
    <property type="match status" value="1"/>
</dbReference>
<evidence type="ECO:0000313" key="7">
    <source>
        <dbReference type="EMBL" id="RGD66924.1"/>
    </source>
</evidence>
<protein>
    <recommendedName>
        <fullName evidence="9">YitT family protein</fullName>
    </recommendedName>
</protein>
<dbReference type="OrthoDB" id="265478at2"/>
<evidence type="ECO:0000256" key="4">
    <source>
        <dbReference type="ARBA" id="ARBA00022989"/>
    </source>
</evidence>
<reference evidence="7 8" key="1">
    <citation type="submission" date="2018-08" db="EMBL/GenBank/DDBJ databases">
        <title>A genome reference for cultivated species of the human gut microbiota.</title>
        <authorList>
            <person name="Zou Y."/>
            <person name="Xue W."/>
            <person name="Luo G."/>
        </authorList>
    </citation>
    <scope>NUCLEOTIDE SEQUENCE [LARGE SCALE GENOMIC DNA]</scope>
    <source>
        <strain evidence="7 8">AF19-13AC</strain>
    </source>
</reference>
<evidence type="ECO:0000256" key="6">
    <source>
        <dbReference type="SAM" id="Phobius"/>
    </source>
</evidence>
<evidence type="ECO:0000256" key="1">
    <source>
        <dbReference type="ARBA" id="ARBA00004651"/>
    </source>
</evidence>
<evidence type="ECO:0000256" key="2">
    <source>
        <dbReference type="ARBA" id="ARBA00022475"/>
    </source>
</evidence>
<dbReference type="InterPro" id="IPR003740">
    <property type="entry name" value="YitT"/>
</dbReference>
<feature type="transmembrane region" description="Helical" evidence="6">
    <location>
        <begin position="145"/>
        <end position="166"/>
    </location>
</feature>
<dbReference type="Pfam" id="PF02588">
    <property type="entry name" value="YitT_membrane"/>
    <property type="match status" value="1"/>
</dbReference>
<accession>A0A3E3DCC5</accession>
<keyword evidence="5 6" id="KW-0472">Membrane</keyword>
<feature type="transmembrane region" description="Helical" evidence="6">
    <location>
        <begin position="104"/>
        <end position="124"/>
    </location>
</feature>
<keyword evidence="4 6" id="KW-1133">Transmembrane helix</keyword>
<proteinExistence type="predicted"/>
<feature type="transmembrane region" description="Helical" evidence="6">
    <location>
        <begin position="45"/>
        <end position="66"/>
    </location>
</feature>
<sequence length="200" mass="21387">MKNFSKEMAGLTVGCILYVVSAILINPVNIVPGSVLGVSVVAHSLWGISIGTVNLICNLPIMLVCVMCFGKKILIYTIVIIVSTSILIDWWLPVFPTMFIQHGLVLAVIGGILMGIGAGILMRAGGTMGGTTAIGKILQKKNPRINMGNALFVMDTTVILIGAILLKSFTGFLYSVIYTFVCSKAIDIVYTYKKAARVEG</sequence>
<dbReference type="AlphaFoldDB" id="A0A3E3DCC5"/>
<keyword evidence="2" id="KW-1003">Cell membrane</keyword>